<dbReference type="Gene3D" id="3.40.1170.10">
    <property type="entry name" value="DNA repair protein MutS, domain I"/>
    <property type="match status" value="1"/>
</dbReference>
<dbReference type="Gene3D" id="1.10.1420.10">
    <property type="match status" value="1"/>
</dbReference>
<evidence type="ECO:0000313" key="3">
    <source>
        <dbReference type="EMBL" id="KAK9759806.1"/>
    </source>
</evidence>
<dbReference type="Pfam" id="PF05192">
    <property type="entry name" value="MutS_III"/>
    <property type="match status" value="1"/>
</dbReference>
<accession>A0ABR2WE95</accession>
<feature type="domain" description="DNA mismatch repair protein MutS core" evidence="2">
    <location>
        <begin position="315"/>
        <end position="411"/>
    </location>
</feature>
<dbReference type="PANTHER" id="PTHR11361">
    <property type="entry name" value="DNA MISMATCH REPAIR PROTEIN MUTS FAMILY MEMBER"/>
    <property type="match status" value="1"/>
</dbReference>
<dbReference type="InterPro" id="IPR007696">
    <property type="entry name" value="DNA_mismatch_repair_MutS_core"/>
</dbReference>
<reference evidence="3 4" key="1">
    <citation type="submission" date="2023-04" db="EMBL/GenBank/DDBJ databases">
        <title>Genome of Basidiobolus ranarum AG-B5.</title>
        <authorList>
            <person name="Stajich J.E."/>
            <person name="Carter-House D."/>
            <person name="Gryganskyi A."/>
        </authorList>
    </citation>
    <scope>NUCLEOTIDE SEQUENCE [LARGE SCALE GENOMIC DNA]</scope>
    <source>
        <strain evidence="3 4">AG-B5</strain>
    </source>
</reference>
<organism evidence="3 4">
    <name type="scientific">Basidiobolus ranarum</name>
    <dbReference type="NCBI Taxonomy" id="34480"/>
    <lineage>
        <taxon>Eukaryota</taxon>
        <taxon>Fungi</taxon>
        <taxon>Fungi incertae sedis</taxon>
        <taxon>Zoopagomycota</taxon>
        <taxon>Entomophthoromycotina</taxon>
        <taxon>Basidiobolomycetes</taxon>
        <taxon>Basidiobolales</taxon>
        <taxon>Basidiobolaceae</taxon>
        <taxon>Basidiobolus</taxon>
    </lineage>
</organism>
<sequence>MSKESVVNDYFNFIKIYEQQYGKQLVVLIQVGSFYEIYGVDNNTEKIGNPADISDILNIVLTKKNKKISSNNRTNPLLVGFPCVALKKYIPFLLEHNYTLVIIDQKGTPPNITREVSNIISPSTYVDLEEPLVSRNYLALLFFDTNKKSLSDTDNSYLHIGISAIDVVTGKNVVFESYSTPEDNRLSLDHILSFLKQYHPREVVFCSAPKSLDLLKSMDLISYLELYSNDILSHYIDATPKALQLNYQNEILGNIFPNKTMLSNIELLDLERQPYSLTSYVLLIEFLYLHNPMLVRKISRPEIFLPSDHLILATNTIDQLDLVHFSKPRSANKTFKSNPTQCLLDIIDLCSTKMGKRLLKKRLLSPITNPHKLEHRFRQLDEFGSLFDSSVKTFERLLANIADLERLHRRLLLELY</sequence>
<gene>
    <name evidence="3" type="ORF">K7432_016808</name>
</gene>
<dbReference type="SUPFAM" id="SSF48334">
    <property type="entry name" value="DNA repair protein MutS, domain III"/>
    <property type="match status" value="1"/>
</dbReference>
<evidence type="ECO:0000259" key="2">
    <source>
        <dbReference type="Pfam" id="PF05192"/>
    </source>
</evidence>
<comment type="caution">
    <text evidence="3">The sequence shown here is derived from an EMBL/GenBank/DDBJ whole genome shotgun (WGS) entry which is preliminary data.</text>
</comment>
<proteinExistence type="predicted"/>
<dbReference type="Proteomes" id="UP001479436">
    <property type="component" value="Unassembled WGS sequence"/>
</dbReference>
<dbReference type="InterPro" id="IPR016151">
    <property type="entry name" value="DNA_mismatch_repair_MutS_N"/>
</dbReference>
<keyword evidence="4" id="KW-1185">Reference proteome</keyword>
<dbReference type="SUPFAM" id="SSF55271">
    <property type="entry name" value="DNA repair protein MutS, domain I"/>
    <property type="match status" value="1"/>
</dbReference>
<dbReference type="SUPFAM" id="SSF53150">
    <property type="entry name" value="DNA repair protein MutS, domain II"/>
    <property type="match status" value="1"/>
</dbReference>
<evidence type="ECO:0008006" key="5">
    <source>
        <dbReference type="Google" id="ProtNLM"/>
    </source>
</evidence>
<dbReference type="PANTHER" id="PTHR11361:SF34">
    <property type="entry name" value="DNA MISMATCH REPAIR PROTEIN MSH1, MITOCHONDRIAL"/>
    <property type="match status" value="1"/>
</dbReference>
<dbReference type="InterPro" id="IPR007695">
    <property type="entry name" value="DNA_mismatch_repair_MutS-lik_N"/>
</dbReference>
<dbReference type="Pfam" id="PF01624">
    <property type="entry name" value="MutS_I"/>
    <property type="match status" value="1"/>
</dbReference>
<dbReference type="InterPro" id="IPR045076">
    <property type="entry name" value="MutS"/>
</dbReference>
<feature type="domain" description="DNA mismatch repair protein MutS-like N-terminal" evidence="1">
    <location>
        <begin position="22"/>
        <end position="127"/>
    </location>
</feature>
<dbReference type="EMBL" id="JASJQH010003041">
    <property type="protein sequence ID" value="KAK9759806.1"/>
    <property type="molecule type" value="Genomic_DNA"/>
</dbReference>
<dbReference type="InterPro" id="IPR036187">
    <property type="entry name" value="DNA_mismatch_repair_MutS_sf"/>
</dbReference>
<protein>
    <recommendedName>
        <fullName evidence="5">DNA mismatch repair protein MutS core domain-containing protein</fullName>
    </recommendedName>
</protein>
<name>A0ABR2WE95_9FUNG</name>
<dbReference type="InterPro" id="IPR036678">
    <property type="entry name" value="MutS_con_dom_sf"/>
</dbReference>
<evidence type="ECO:0000313" key="4">
    <source>
        <dbReference type="Proteomes" id="UP001479436"/>
    </source>
</evidence>
<evidence type="ECO:0000259" key="1">
    <source>
        <dbReference type="Pfam" id="PF01624"/>
    </source>
</evidence>